<reference evidence="2" key="1">
    <citation type="journal article" date="2017" name="Nature">
        <title>The sunflower genome provides insights into oil metabolism, flowering and Asterid evolution.</title>
        <authorList>
            <person name="Badouin H."/>
            <person name="Gouzy J."/>
            <person name="Grassa C.J."/>
            <person name="Murat F."/>
            <person name="Staton S.E."/>
            <person name="Cottret L."/>
            <person name="Lelandais-Briere C."/>
            <person name="Owens G.L."/>
            <person name="Carrere S."/>
            <person name="Mayjonade B."/>
            <person name="Legrand L."/>
            <person name="Gill N."/>
            <person name="Kane N.C."/>
            <person name="Bowers J.E."/>
            <person name="Hubner S."/>
            <person name="Bellec A."/>
            <person name="Berard A."/>
            <person name="Berges H."/>
            <person name="Blanchet N."/>
            <person name="Boniface M.C."/>
            <person name="Brunel D."/>
            <person name="Catrice O."/>
            <person name="Chaidir N."/>
            <person name="Claudel C."/>
            <person name="Donnadieu C."/>
            <person name="Faraut T."/>
            <person name="Fievet G."/>
            <person name="Helmstetter N."/>
            <person name="King M."/>
            <person name="Knapp S.J."/>
            <person name="Lai Z."/>
            <person name="Le Paslier M.C."/>
            <person name="Lippi Y."/>
            <person name="Lorenzon L."/>
            <person name="Mandel J.R."/>
            <person name="Marage G."/>
            <person name="Marchand G."/>
            <person name="Marquand E."/>
            <person name="Bret-Mestries E."/>
            <person name="Morien E."/>
            <person name="Nambeesan S."/>
            <person name="Nguyen T."/>
            <person name="Pegot-Espagnet P."/>
            <person name="Pouilly N."/>
            <person name="Raftis F."/>
            <person name="Sallet E."/>
            <person name="Schiex T."/>
            <person name="Thomas J."/>
            <person name="Vandecasteele C."/>
            <person name="Vares D."/>
            <person name="Vear F."/>
            <person name="Vautrin S."/>
            <person name="Crespi M."/>
            <person name="Mangin B."/>
            <person name="Burke J.M."/>
            <person name="Salse J."/>
            <person name="Munos S."/>
            <person name="Vincourt P."/>
            <person name="Rieseberg L.H."/>
            <person name="Langlade N.B."/>
        </authorList>
    </citation>
    <scope>NUCLEOTIDE SEQUENCE</scope>
    <source>
        <tissue evidence="2">Leaves</tissue>
    </source>
</reference>
<keyword evidence="3" id="KW-1185">Reference proteome</keyword>
<evidence type="ECO:0000256" key="1">
    <source>
        <dbReference type="SAM" id="MobiDB-lite"/>
    </source>
</evidence>
<proteinExistence type="predicted"/>
<dbReference type="Gramene" id="mRNA:HanXRQr2_Chr09g0418011">
    <property type="protein sequence ID" value="CDS:HanXRQr2_Chr09g0418011.1"/>
    <property type="gene ID" value="HanXRQr2_Chr09g0418011"/>
</dbReference>
<evidence type="ECO:0000313" key="2">
    <source>
        <dbReference type="EMBL" id="KAF5793493.1"/>
    </source>
</evidence>
<gene>
    <name evidence="2" type="ORF">HanXRQr2_Chr09g0418011</name>
</gene>
<dbReference type="EMBL" id="MNCJ02000324">
    <property type="protein sequence ID" value="KAF5793493.1"/>
    <property type="molecule type" value="Genomic_DNA"/>
</dbReference>
<evidence type="ECO:0000313" key="3">
    <source>
        <dbReference type="Proteomes" id="UP000215914"/>
    </source>
</evidence>
<sequence length="102" mass="11814">MSAGIPPVRLLKPRLRTWRVEQAPKPWGMSPVKSFKEKSRMSKPGERVQMEGGMVPERLLLLTLRAMRLWNWFIGPVKRLLERLRERRVGGKALGKDPESLL</sequence>
<dbReference type="AlphaFoldDB" id="A0A9K3NBJ3"/>
<name>A0A9K3NBJ3_HELAN</name>
<protein>
    <submittedName>
        <fullName evidence="2">Uncharacterized protein</fullName>
    </submittedName>
</protein>
<reference evidence="2" key="2">
    <citation type="submission" date="2020-06" db="EMBL/GenBank/DDBJ databases">
        <title>Helianthus annuus Genome sequencing and assembly Release 2.</title>
        <authorList>
            <person name="Gouzy J."/>
            <person name="Langlade N."/>
            <person name="Munos S."/>
        </authorList>
    </citation>
    <scope>NUCLEOTIDE SEQUENCE</scope>
    <source>
        <tissue evidence="2">Leaves</tissue>
    </source>
</reference>
<feature type="compositionally biased region" description="Basic and acidic residues" evidence="1">
    <location>
        <begin position="34"/>
        <end position="49"/>
    </location>
</feature>
<comment type="caution">
    <text evidence="2">The sequence shown here is derived from an EMBL/GenBank/DDBJ whole genome shotgun (WGS) entry which is preliminary data.</text>
</comment>
<feature type="region of interest" description="Disordered" evidence="1">
    <location>
        <begin position="29"/>
        <end position="49"/>
    </location>
</feature>
<accession>A0A9K3NBJ3</accession>
<dbReference type="Proteomes" id="UP000215914">
    <property type="component" value="Unassembled WGS sequence"/>
</dbReference>
<organism evidence="2 3">
    <name type="scientific">Helianthus annuus</name>
    <name type="common">Common sunflower</name>
    <dbReference type="NCBI Taxonomy" id="4232"/>
    <lineage>
        <taxon>Eukaryota</taxon>
        <taxon>Viridiplantae</taxon>
        <taxon>Streptophyta</taxon>
        <taxon>Embryophyta</taxon>
        <taxon>Tracheophyta</taxon>
        <taxon>Spermatophyta</taxon>
        <taxon>Magnoliopsida</taxon>
        <taxon>eudicotyledons</taxon>
        <taxon>Gunneridae</taxon>
        <taxon>Pentapetalae</taxon>
        <taxon>asterids</taxon>
        <taxon>campanulids</taxon>
        <taxon>Asterales</taxon>
        <taxon>Asteraceae</taxon>
        <taxon>Asteroideae</taxon>
        <taxon>Heliantheae alliance</taxon>
        <taxon>Heliantheae</taxon>
        <taxon>Helianthus</taxon>
    </lineage>
</organism>